<organism evidence="13 14">
    <name type="scientific">Rhizoctonia solani</name>
    <dbReference type="NCBI Taxonomy" id="456999"/>
    <lineage>
        <taxon>Eukaryota</taxon>
        <taxon>Fungi</taxon>
        <taxon>Dikarya</taxon>
        <taxon>Basidiomycota</taxon>
        <taxon>Agaricomycotina</taxon>
        <taxon>Agaricomycetes</taxon>
        <taxon>Cantharellales</taxon>
        <taxon>Ceratobasidiaceae</taxon>
        <taxon>Rhizoctonia</taxon>
    </lineage>
</organism>
<feature type="domain" description="RING-type" evidence="12">
    <location>
        <begin position="67"/>
        <end position="291"/>
    </location>
</feature>
<dbReference type="InterPro" id="IPR013083">
    <property type="entry name" value="Znf_RING/FYVE/PHD"/>
</dbReference>
<evidence type="ECO:0000256" key="1">
    <source>
        <dbReference type="ARBA" id="ARBA00001798"/>
    </source>
</evidence>
<dbReference type="Proteomes" id="UP000663843">
    <property type="component" value="Unassembled WGS sequence"/>
</dbReference>
<dbReference type="Pfam" id="PF22191">
    <property type="entry name" value="IBR_1"/>
    <property type="match status" value="1"/>
</dbReference>
<dbReference type="SUPFAM" id="SSF57850">
    <property type="entry name" value="RING/U-box"/>
    <property type="match status" value="3"/>
</dbReference>
<dbReference type="EMBL" id="CAJMWT010003849">
    <property type="protein sequence ID" value="CAE6480090.1"/>
    <property type="molecule type" value="Genomic_DNA"/>
</dbReference>
<evidence type="ECO:0000259" key="11">
    <source>
        <dbReference type="PROSITE" id="PS50089"/>
    </source>
</evidence>
<dbReference type="GO" id="GO:0008270">
    <property type="term" value="F:zinc ion binding"/>
    <property type="evidence" value="ECO:0007669"/>
    <property type="project" value="UniProtKB-KW"/>
</dbReference>
<feature type="region of interest" description="Disordered" evidence="10">
    <location>
        <begin position="8"/>
        <end position="46"/>
    </location>
</feature>
<keyword evidence="5" id="KW-0677">Repeat</keyword>
<accession>A0A8H3CHR1</accession>
<name>A0A8H3CHR1_9AGAM</name>
<dbReference type="PROSITE" id="PS50089">
    <property type="entry name" value="ZF_RING_2"/>
    <property type="match status" value="1"/>
</dbReference>
<proteinExistence type="predicted"/>
<dbReference type="InterPro" id="IPR001841">
    <property type="entry name" value="Znf_RING"/>
</dbReference>
<evidence type="ECO:0000256" key="10">
    <source>
        <dbReference type="SAM" id="MobiDB-lite"/>
    </source>
</evidence>
<keyword evidence="7" id="KW-0833">Ubl conjugation pathway</keyword>
<dbReference type="GO" id="GO:0016567">
    <property type="term" value="P:protein ubiquitination"/>
    <property type="evidence" value="ECO:0007669"/>
    <property type="project" value="InterPro"/>
</dbReference>
<gene>
    <name evidence="13" type="ORF">RDB_LOCUS116999</name>
</gene>
<feature type="domain" description="RING-type" evidence="11">
    <location>
        <begin position="71"/>
        <end position="119"/>
    </location>
</feature>
<dbReference type="PANTHER" id="PTHR11685">
    <property type="entry name" value="RBR FAMILY RING FINGER AND IBR DOMAIN-CONTAINING"/>
    <property type="match status" value="1"/>
</dbReference>
<dbReference type="InterPro" id="IPR044066">
    <property type="entry name" value="TRIAD_supradom"/>
</dbReference>
<evidence type="ECO:0000256" key="5">
    <source>
        <dbReference type="ARBA" id="ARBA00022737"/>
    </source>
</evidence>
<evidence type="ECO:0000259" key="12">
    <source>
        <dbReference type="PROSITE" id="PS51873"/>
    </source>
</evidence>
<evidence type="ECO:0000313" key="14">
    <source>
        <dbReference type="Proteomes" id="UP000663843"/>
    </source>
</evidence>
<evidence type="ECO:0000313" key="13">
    <source>
        <dbReference type="EMBL" id="CAE6480090.1"/>
    </source>
</evidence>
<dbReference type="CDD" id="cd20336">
    <property type="entry name" value="Rcat_RBR"/>
    <property type="match status" value="1"/>
</dbReference>
<protein>
    <recommendedName>
        <fullName evidence="2">RBR-type E3 ubiquitin transferase</fullName>
        <ecNumber evidence="2">2.3.2.31</ecNumber>
    </recommendedName>
</protein>
<evidence type="ECO:0000256" key="4">
    <source>
        <dbReference type="ARBA" id="ARBA00022723"/>
    </source>
</evidence>
<evidence type="ECO:0000256" key="8">
    <source>
        <dbReference type="ARBA" id="ARBA00022833"/>
    </source>
</evidence>
<dbReference type="GO" id="GO:0061630">
    <property type="term" value="F:ubiquitin protein ligase activity"/>
    <property type="evidence" value="ECO:0007669"/>
    <property type="project" value="UniProtKB-EC"/>
</dbReference>
<dbReference type="EC" id="2.3.2.31" evidence="2"/>
<comment type="catalytic activity">
    <reaction evidence="1">
        <text>[E2 ubiquitin-conjugating enzyme]-S-ubiquitinyl-L-cysteine + [acceptor protein]-L-lysine = [E2 ubiquitin-conjugating enzyme]-L-cysteine + [acceptor protein]-N(6)-ubiquitinyl-L-lysine.</text>
        <dbReference type="EC" id="2.3.2.31"/>
    </reaction>
</comment>
<dbReference type="PROSITE" id="PS51873">
    <property type="entry name" value="TRIAD"/>
    <property type="match status" value="1"/>
</dbReference>
<dbReference type="SMART" id="SM00647">
    <property type="entry name" value="IBR"/>
    <property type="match status" value="2"/>
</dbReference>
<evidence type="ECO:0000256" key="6">
    <source>
        <dbReference type="ARBA" id="ARBA00022771"/>
    </source>
</evidence>
<evidence type="ECO:0000256" key="7">
    <source>
        <dbReference type="ARBA" id="ARBA00022786"/>
    </source>
</evidence>
<dbReference type="InterPro" id="IPR031127">
    <property type="entry name" value="E3_UB_ligase_RBR"/>
</dbReference>
<dbReference type="CDD" id="cd20335">
    <property type="entry name" value="BRcat_RBR"/>
    <property type="match status" value="1"/>
</dbReference>
<dbReference type="Gene3D" id="1.20.120.1750">
    <property type="match status" value="1"/>
</dbReference>
<dbReference type="InterPro" id="IPR002867">
    <property type="entry name" value="IBR_dom"/>
</dbReference>
<keyword evidence="4" id="KW-0479">Metal-binding</keyword>
<evidence type="ECO:0000256" key="3">
    <source>
        <dbReference type="ARBA" id="ARBA00022679"/>
    </source>
</evidence>
<sequence length="351" mass="39811">MYLFLLEEPSRNGPSSHKRLTRNSAASANPNSTSRSSHCRQRTDTLPSRVRKNSLDMTLSEAWKHPKLQRCSICLETLDSSHWIRPSTLCTHEPKACEPCVLKYLVHAITDGLSKILCPEVECREELNYSDIEIHMCGNEEDLTRYNALVAQKELEQHPNFVWCTNGQCGKGQIHYEGAISPLVICYHCHADTCFIHRVPWHNNLTCDQYSKHEEANKASEGFIDMHMKRCPNMGCKRPIEKIDGCDHMTCRRPGGCGYEFCWICLADYGPIRIEGNHKHNTDWYEELAGAREKTGYADTSRIGKFSIADLVVTHPDATSEPSTRYICFVFSSFSTSNSAVLFPLFLRGAA</sequence>
<reference evidence="13" key="1">
    <citation type="submission" date="2021-01" db="EMBL/GenBank/DDBJ databases">
        <authorList>
            <person name="Kaushik A."/>
        </authorList>
    </citation>
    <scope>NUCLEOTIDE SEQUENCE</scope>
    <source>
        <strain evidence="13">AG2-2IIIB</strain>
    </source>
</reference>
<dbReference type="Pfam" id="PF01485">
    <property type="entry name" value="IBR"/>
    <property type="match status" value="1"/>
</dbReference>
<keyword evidence="3" id="KW-0808">Transferase</keyword>
<dbReference type="AlphaFoldDB" id="A0A8H3CHR1"/>
<keyword evidence="6 9" id="KW-0863">Zinc-finger</keyword>
<evidence type="ECO:0000256" key="2">
    <source>
        <dbReference type="ARBA" id="ARBA00012251"/>
    </source>
</evidence>
<keyword evidence="8" id="KW-0862">Zinc</keyword>
<comment type="caution">
    <text evidence="13">The sequence shown here is derived from an EMBL/GenBank/DDBJ whole genome shotgun (WGS) entry which is preliminary data.</text>
</comment>
<evidence type="ECO:0000256" key="9">
    <source>
        <dbReference type="PROSITE-ProRule" id="PRU00175"/>
    </source>
</evidence>
<dbReference type="Gene3D" id="3.30.40.10">
    <property type="entry name" value="Zinc/RING finger domain, C3HC4 (zinc finger)"/>
    <property type="match status" value="1"/>
</dbReference>
<feature type="compositionally biased region" description="Low complexity" evidence="10">
    <location>
        <begin position="22"/>
        <end position="36"/>
    </location>
</feature>